<evidence type="ECO:0000256" key="1">
    <source>
        <dbReference type="ARBA" id="ARBA00004496"/>
    </source>
</evidence>
<dbReference type="GO" id="GO:0015631">
    <property type="term" value="F:tubulin binding"/>
    <property type="evidence" value="ECO:0007669"/>
    <property type="project" value="InterPro"/>
</dbReference>
<dbReference type="InterPro" id="IPR017901">
    <property type="entry name" value="C-CAP_CF_C-like"/>
</dbReference>
<evidence type="ECO:0000256" key="2">
    <source>
        <dbReference type="ARBA" id="ARBA00008848"/>
    </source>
</evidence>
<reference evidence="8" key="2">
    <citation type="submission" date="2017-05" db="UniProtKB">
        <authorList>
            <consortium name="EnsemblMetazoa"/>
        </authorList>
    </citation>
    <scope>IDENTIFICATION</scope>
</reference>
<dbReference type="PROSITE" id="PS51329">
    <property type="entry name" value="C_CAP_COFACTOR_C"/>
    <property type="match status" value="1"/>
</dbReference>
<evidence type="ECO:0000256" key="3">
    <source>
        <dbReference type="ARBA" id="ARBA00022490"/>
    </source>
</evidence>
<dbReference type="PANTHER" id="PTHR15139:SF0">
    <property type="entry name" value="TUBULIN-SPECIFIC CHAPERONE C"/>
    <property type="match status" value="1"/>
</dbReference>
<keyword evidence="3" id="KW-0963">Cytoplasm</keyword>
<dbReference type="SMART" id="SM00673">
    <property type="entry name" value="CARP"/>
    <property type="match status" value="2"/>
</dbReference>
<evidence type="ECO:0000256" key="6">
    <source>
        <dbReference type="ARBA" id="ARBA00026055"/>
    </source>
</evidence>
<protein>
    <recommendedName>
        <fullName evidence="7">C-CAP/cofactor C-like domain-containing protein</fullName>
    </recommendedName>
</protein>
<dbReference type="Pfam" id="PF07986">
    <property type="entry name" value="TBCC"/>
    <property type="match status" value="1"/>
</dbReference>
<dbReference type="InterPro" id="IPR006599">
    <property type="entry name" value="CARP_motif"/>
</dbReference>
<organism evidence="8">
    <name type="scientific">Amphimedon queenslandica</name>
    <name type="common">Sponge</name>
    <dbReference type="NCBI Taxonomy" id="400682"/>
    <lineage>
        <taxon>Eukaryota</taxon>
        <taxon>Metazoa</taxon>
        <taxon>Porifera</taxon>
        <taxon>Demospongiae</taxon>
        <taxon>Heteroscleromorpha</taxon>
        <taxon>Haplosclerida</taxon>
        <taxon>Niphatidae</taxon>
        <taxon>Amphimedon</taxon>
    </lineage>
</organism>
<dbReference type="GO" id="GO:0005737">
    <property type="term" value="C:cytoplasm"/>
    <property type="evidence" value="ECO:0007669"/>
    <property type="project" value="UniProtKB-SubCell"/>
</dbReference>
<dbReference type="OMA" id="YFQHEIT"/>
<comment type="subcellular location">
    <subcellularLocation>
        <location evidence="1">Cytoplasm</location>
    </subcellularLocation>
</comment>
<dbReference type="OrthoDB" id="194775at2759"/>
<dbReference type="KEGG" id="aqu:100634649"/>
<evidence type="ECO:0000259" key="7">
    <source>
        <dbReference type="PROSITE" id="PS51329"/>
    </source>
</evidence>
<keyword evidence="5" id="KW-0143">Chaperone</keyword>
<dbReference type="Gene3D" id="2.160.20.70">
    <property type="match status" value="1"/>
</dbReference>
<dbReference type="STRING" id="400682.A0A1X7UQI0"/>
<dbReference type="PANTHER" id="PTHR15139">
    <property type="entry name" value="TUBULIN FOLDING COFACTOR C"/>
    <property type="match status" value="1"/>
</dbReference>
<dbReference type="GO" id="GO:0007021">
    <property type="term" value="P:tubulin complex assembly"/>
    <property type="evidence" value="ECO:0007669"/>
    <property type="project" value="TreeGrafter"/>
</dbReference>
<dbReference type="InterPro" id="IPR038397">
    <property type="entry name" value="TBCC_N_sf"/>
</dbReference>
<comment type="subunit">
    <text evidence="6">Supercomplex made of cofactors A to E. Cofactors A and D function by capturing and stabilizing tubulin in a quasi-native conformation. Cofactor E binds to the cofactor D-tubulin complex; interaction with cofactor C then causes the release of tubulin polypeptides that are committed to the native state.</text>
</comment>
<keyword evidence="4" id="KW-0007">Acetylation</keyword>
<dbReference type="AlphaFoldDB" id="A0A1X7UQI0"/>
<keyword evidence="9" id="KW-1185">Reference proteome</keyword>
<gene>
    <name evidence="8" type="primary">100634649</name>
</gene>
<dbReference type="InterPro" id="IPR012945">
    <property type="entry name" value="Tubulin-bd_cofactor_C_dom"/>
</dbReference>
<evidence type="ECO:0000256" key="4">
    <source>
        <dbReference type="ARBA" id="ARBA00022990"/>
    </source>
</evidence>
<evidence type="ECO:0000256" key="5">
    <source>
        <dbReference type="ARBA" id="ARBA00023186"/>
    </source>
</evidence>
<evidence type="ECO:0000313" key="8">
    <source>
        <dbReference type="EnsemblMetazoa" id="Aqu2.1.29921_001"/>
    </source>
</evidence>
<evidence type="ECO:0000313" key="9">
    <source>
        <dbReference type="Proteomes" id="UP000007879"/>
    </source>
</evidence>
<dbReference type="GO" id="GO:0007023">
    <property type="term" value="P:post-chaperonin tubulin folding pathway"/>
    <property type="evidence" value="ECO:0007669"/>
    <property type="project" value="InterPro"/>
</dbReference>
<dbReference type="InterPro" id="IPR027684">
    <property type="entry name" value="TBCC"/>
</dbReference>
<dbReference type="eggNOG" id="KOG2512">
    <property type="taxonomic scope" value="Eukaryota"/>
</dbReference>
<proteinExistence type="inferred from homology"/>
<dbReference type="Pfam" id="PF16752">
    <property type="entry name" value="TBCC_N"/>
    <property type="match status" value="1"/>
</dbReference>
<dbReference type="EnsemblMetazoa" id="XM_003387049.2">
    <property type="protein sequence ID" value="XP_003387097.1"/>
    <property type="gene ID" value="LOC100634649"/>
</dbReference>
<name>A0A1X7UQI0_AMPQE</name>
<comment type="similarity">
    <text evidence="2">Belongs to the TBCC family.</text>
</comment>
<dbReference type="InParanoid" id="A0A1X7UQI0"/>
<dbReference type="InterPro" id="IPR016098">
    <property type="entry name" value="CAP/MinC_C"/>
</dbReference>
<reference evidence="9" key="1">
    <citation type="journal article" date="2010" name="Nature">
        <title>The Amphimedon queenslandica genome and the evolution of animal complexity.</title>
        <authorList>
            <person name="Srivastava M."/>
            <person name="Simakov O."/>
            <person name="Chapman J."/>
            <person name="Fahey B."/>
            <person name="Gauthier M.E."/>
            <person name="Mitros T."/>
            <person name="Richards G.S."/>
            <person name="Conaco C."/>
            <person name="Dacre M."/>
            <person name="Hellsten U."/>
            <person name="Larroux C."/>
            <person name="Putnam N.H."/>
            <person name="Stanke M."/>
            <person name="Adamska M."/>
            <person name="Darling A."/>
            <person name="Degnan S.M."/>
            <person name="Oakley T.H."/>
            <person name="Plachetzki D.C."/>
            <person name="Zhai Y."/>
            <person name="Adamski M."/>
            <person name="Calcino A."/>
            <person name="Cummins S.F."/>
            <person name="Goodstein D.M."/>
            <person name="Harris C."/>
            <person name="Jackson D.J."/>
            <person name="Leys S.P."/>
            <person name="Shu S."/>
            <person name="Woodcroft B.J."/>
            <person name="Vervoort M."/>
            <person name="Kosik K.S."/>
            <person name="Manning G."/>
            <person name="Degnan B.M."/>
            <person name="Rokhsar D.S."/>
        </authorList>
    </citation>
    <scope>NUCLEOTIDE SEQUENCE [LARGE SCALE GENOMIC DNA]</scope>
</reference>
<dbReference type="Proteomes" id="UP000007879">
    <property type="component" value="Unassembled WGS sequence"/>
</dbReference>
<dbReference type="Gene3D" id="1.20.58.1250">
    <property type="entry name" value="Tubulin Binding Cofactor C, N-terminal domain"/>
    <property type="match status" value="1"/>
</dbReference>
<accession>A0A1X7UQI0</accession>
<feature type="domain" description="C-CAP/cofactor C-like" evidence="7">
    <location>
        <begin position="137"/>
        <end position="291"/>
    </location>
</feature>
<dbReference type="InterPro" id="IPR031925">
    <property type="entry name" value="TBCC_N"/>
</dbReference>
<dbReference type="EnsemblMetazoa" id="Aqu2.1.29921_001">
    <property type="protein sequence ID" value="Aqu2.1.29921_001"/>
    <property type="gene ID" value="Aqu2.1.29921"/>
</dbReference>
<sequence length="315" mass="35372">MASVSEEQNDALKIAIEKRREETHKAEETQDYFEAEFATKKKEVDDLVASIPQTPKESLKDTFAEISKKLNGLTKLISDSSLFIAPFTVKTYHRKVFELQQLVNKSEEELLPKQKFSFKSRTKKTATSKTSDKVIDPLPELGTSAFTASNAVVVKERNDSTIDLQPSEVNGSDVVFSDLSSCTVRIYGTPGALTISKCTGTKILSGPIQRSIFVEDCSNSHFVVSCQQLRVHSTTNSVFYLHVTSRPIIEDSKGLQFAPYNWSYPDYNDHLLLSGLSPEVNNWDKVNDFNWLSSKEHSPNWSILPQAHRESNLGE</sequence>